<evidence type="ECO:0000313" key="6">
    <source>
        <dbReference type="EMBL" id="CAB3377456.1"/>
    </source>
</evidence>
<gene>
    <name evidence="6" type="ORF">CLODIP_2_CD15567</name>
</gene>
<evidence type="ECO:0000256" key="1">
    <source>
        <dbReference type="ARBA" id="ARBA00004496"/>
    </source>
</evidence>
<dbReference type="HAMAP" id="MF_03187">
    <property type="entry name" value="Methyltr_EFM5"/>
    <property type="match status" value="1"/>
</dbReference>
<dbReference type="InterPro" id="IPR041370">
    <property type="entry name" value="Mlase_EEF1AKMT1/ZCCHC4"/>
</dbReference>
<proteinExistence type="inferred from homology"/>
<dbReference type="PROSITE" id="PS00092">
    <property type="entry name" value="N6_MTASE"/>
    <property type="match status" value="1"/>
</dbReference>
<evidence type="ECO:0000256" key="3">
    <source>
        <dbReference type="ARBA" id="ARBA00022603"/>
    </source>
</evidence>
<comment type="function">
    <text evidence="5">S-adenosyl-L-methionine-dependent protein-lysine N-methyltransferase that methylates elongation factor 1-alpha.</text>
</comment>
<evidence type="ECO:0000256" key="2">
    <source>
        <dbReference type="ARBA" id="ARBA00022490"/>
    </source>
</evidence>
<dbReference type="EC" id="2.1.1.-" evidence="5"/>
<dbReference type="InterPro" id="IPR002052">
    <property type="entry name" value="DNA_methylase_N6_adenine_CS"/>
</dbReference>
<dbReference type="EMBL" id="CADEPI010000145">
    <property type="protein sequence ID" value="CAB3377456.1"/>
    <property type="molecule type" value="Genomic_DNA"/>
</dbReference>
<accession>A0A8S1D5M4</accession>
<organism evidence="6 7">
    <name type="scientific">Cloeon dipterum</name>
    <dbReference type="NCBI Taxonomy" id="197152"/>
    <lineage>
        <taxon>Eukaryota</taxon>
        <taxon>Metazoa</taxon>
        <taxon>Ecdysozoa</taxon>
        <taxon>Arthropoda</taxon>
        <taxon>Hexapoda</taxon>
        <taxon>Insecta</taxon>
        <taxon>Pterygota</taxon>
        <taxon>Palaeoptera</taxon>
        <taxon>Ephemeroptera</taxon>
        <taxon>Pisciforma</taxon>
        <taxon>Baetidae</taxon>
        <taxon>Cloeon</taxon>
    </lineage>
</organism>
<keyword evidence="2 5" id="KW-0963">Cytoplasm</keyword>
<comment type="subcellular location">
    <subcellularLocation>
        <location evidence="1 5">Cytoplasm</location>
    </subcellularLocation>
</comment>
<dbReference type="GO" id="GO:0016279">
    <property type="term" value="F:protein-lysine N-methyltransferase activity"/>
    <property type="evidence" value="ECO:0007669"/>
    <property type="project" value="UniProtKB-UniRule"/>
</dbReference>
<dbReference type="GO" id="GO:0005737">
    <property type="term" value="C:cytoplasm"/>
    <property type="evidence" value="ECO:0007669"/>
    <property type="project" value="UniProtKB-SubCell"/>
</dbReference>
<reference evidence="6 7" key="1">
    <citation type="submission" date="2020-04" db="EMBL/GenBank/DDBJ databases">
        <authorList>
            <person name="Alioto T."/>
            <person name="Alioto T."/>
            <person name="Gomez Garrido J."/>
        </authorList>
    </citation>
    <scope>NUCLEOTIDE SEQUENCE [LARGE SCALE GENOMIC DNA]</scope>
</reference>
<comment type="caution">
    <text evidence="6">The sequence shown here is derived from an EMBL/GenBank/DDBJ whole genome shotgun (WGS) entry which is preliminary data.</text>
</comment>
<dbReference type="Pfam" id="PF10237">
    <property type="entry name" value="N6-adenineMlase"/>
    <property type="match status" value="1"/>
</dbReference>
<dbReference type="GO" id="GO:0032259">
    <property type="term" value="P:methylation"/>
    <property type="evidence" value="ECO:0007669"/>
    <property type="project" value="UniProtKB-KW"/>
</dbReference>
<protein>
    <recommendedName>
        <fullName evidence="5">Protein-lysine N-methyltransferase CLODIP_2_CD15567</fullName>
        <ecNumber evidence="5">2.1.1.-</ecNumber>
    </recommendedName>
</protein>
<keyword evidence="4 5" id="KW-0808">Transferase</keyword>
<sequence length="209" mass="23935">MSDDEEPQLSASTFAALQEFYNEEKERQDKLQRILESTRDAQELPQFQEDWQLSQFWYDDETADRLAQEVLTAAGPEGKIALVSCPTLFTRIKKGNPNVTLFEYDERFAAYGTNFCFFDYKNPLKIPIEMASAFDLVVADPPFLSEECLTKTAVTIRYLAKEKILLCTGAVMSELAQRLLQLRVLDYIPGHKNNLGNEFRCFANFQCGL</sequence>
<name>A0A8S1D5M4_9INSE</name>
<evidence type="ECO:0000256" key="4">
    <source>
        <dbReference type="ARBA" id="ARBA00022679"/>
    </source>
</evidence>
<keyword evidence="7" id="KW-1185">Reference proteome</keyword>
<dbReference type="InterPro" id="IPR019369">
    <property type="entry name" value="Efm5/EEF1AKMT1"/>
</dbReference>
<dbReference type="AlphaFoldDB" id="A0A8S1D5M4"/>
<evidence type="ECO:0000313" key="7">
    <source>
        <dbReference type="Proteomes" id="UP000494165"/>
    </source>
</evidence>
<keyword evidence="3 5" id="KW-0489">Methyltransferase</keyword>
<comment type="similarity">
    <text evidence="5">Belongs to the class I-like SAM-binding methyltransferase superfamily. EFM5 family.</text>
</comment>
<dbReference type="PANTHER" id="PTHR13200">
    <property type="entry name" value="EEF1A LYSINE METHYLTRANSFERASE 1"/>
    <property type="match status" value="1"/>
</dbReference>
<dbReference type="Proteomes" id="UP000494165">
    <property type="component" value="Unassembled WGS sequence"/>
</dbReference>
<dbReference type="PANTHER" id="PTHR13200:SF0">
    <property type="entry name" value="EEF1A LYSINE METHYLTRANSFERASE 1"/>
    <property type="match status" value="1"/>
</dbReference>
<evidence type="ECO:0000256" key="5">
    <source>
        <dbReference type="HAMAP-Rule" id="MF_03187"/>
    </source>
</evidence>
<dbReference type="GO" id="GO:0003676">
    <property type="term" value="F:nucleic acid binding"/>
    <property type="evidence" value="ECO:0007669"/>
    <property type="project" value="InterPro"/>
</dbReference>
<dbReference type="OrthoDB" id="206354at2759"/>